<name>A0A1F6G5X1_9BACT</name>
<dbReference type="EMBL" id="MFMU01000006">
    <property type="protein sequence ID" value="OGG93508.1"/>
    <property type="molecule type" value="Genomic_DNA"/>
</dbReference>
<dbReference type="Proteomes" id="UP000176867">
    <property type="component" value="Unassembled WGS sequence"/>
</dbReference>
<gene>
    <name evidence="2" type="ORF">A2609_00345</name>
</gene>
<accession>A0A1F6G5X1</accession>
<dbReference type="InterPro" id="IPR002711">
    <property type="entry name" value="HNH"/>
</dbReference>
<dbReference type="Gene3D" id="1.10.30.50">
    <property type="match status" value="1"/>
</dbReference>
<comment type="caution">
    <text evidence="2">The sequence shown here is derived from an EMBL/GenBank/DDBJ whole genome shotgun (WGS) entry which is preliminary data.</text>
</comment>
<dbReference type="STRING" id="1798533.A2609_00345"/>
<organism evidence="2 3">
    <name type="scientific">Candidatus Kaiserbacteria bacterium RIFOXYD1_FULL_47_14</name>
    <dbReference type="NCBI Taxonomy" id="1798533"/>
    <lineage>
        <taxon>Bacteria</taxon>
        <taxon>Candidatus Kaiseribacteriota</taxon>
    </lineage>
</organism>
<reference evidence="2 3" key="1">
    <citation type="journal article" date="2016" name="Nat. Commun.">
        <title>Thousands of microbial genomes shed light on interconnected biogeochemical processes in an aquifer system.</title>
        <authorList>
            <person name="Anantharaman K."/>
            <person name="Brown C.T."/>
            <person name="Hug L.A."/>
            <person name="Sharon I."/>
            <person name="Castelle C.J."/>
            <person name="Probst A.J."/>
            <person name="Thomas B.C."/>
            <person name="Singh A."/>
            <person name="Wilkins M.J."/>
            <person name="Karaoz U."/>
            <person name="Brodie E.L."/>
            <person name="Williams K.H."/>
            <person name="Hubbard S.S."/>
            <person name="Banfield J.F."/>
        </authorList>
    </citation>
    <scope>NUCLEOTIDE SEQUENCE [LARGE SCALE GENOMIC DNA]</scope>
</reference>
<evidence type="ECO:0000259" key="1">
    <source>
        <dbReference type="SMART" id="SM00507"/>
    </source>
</evidence>
<protein>
    <recommendedName>
        <fullName evidence="1">HNH nuclease domain-containing protein</fullName>
    </recommendedName>
</protein>
<dbReference type="GO" id="GO:0003676">
    <property type="term" value="F:nucleic acid binding"/>
    <property type="evidence" value="ECO:0007669"/>
    <property type="project" value="InterPro"/>
</dbReference>
<dbReference type="Pfam" id="PF01844">
    <property type="entry name" value="HNH"/>
    <property type="match status" value="1"/>
</dbReference>
<proteinExistence type="predicted"/>
<dbReference type="AlphaFoldDB" id="A0A1F6G5X1"/>
<sequence length="232" mass="26786">MQDNDKIISYHEMVAIEKMALQRGMVFSDGKRKYSILLMSQRKDAMYNDDFDENGNLIYEGHNAKAENGIDQKKIDQPLETSSGKWTENGKFYKAAMDFKSDIRMIPELVKVYEKIDSGVWSTKGFFKLIDVKQISDGKRNVFKFYLKPVITKIFNRTEDLPFNRLIPTSVKVKVWERDRGKCVLCGAIENLHYDHELPYAKGGTSLTEKNIRILCAKCNLSKSDKIMMLVC</sequence>
<dbReference type="GO" id="GO:0008270">
    <property type="term" value="F:zinc ion binding"/>
    <property type="evidence" value="ECO:0007669"/>
    <property type="project" value="InterPro"/>
</dbReference>
<evidence type="ECO:0000313" key="3">
    <source>
        <dbReference type="Proteomes" id="UP000176867"/>
    </source>
</evidence>
<feature type="domain" description="HNH nuclease" evidence="1">
    <location>
        <begin position="170"/>
        <end position="221"/>
    </location>
</feature>
<evidence type="ECO:0000313" key="2">
    <source>
        <dbReference type="EMBL" id="OGG93508.1"/>
    </source>
</evidence>
<dbReference type="SMART" id="SM00507">
    <property type="entry name" value="HNHc"/>
    <property type="match status" value="1"/>
</dbReference>
<dbReference type="InterPro" id="IPR003615">
    <property type="entry name" value="HNH_nuc"/>
</dbReference>
<dbReference type="GO" id="GO:0004519">
    <property type="term" value="F:endonuclease activity"/>
    <property type="evidence" value="ECO:0007669"/>
    <property type="project" value="InterPro"/>
</dbReference>
<dbReference type="CDD" id="cd00085">
    <property type="entry name" value="HNHc"/>
    <property type="match status" value="1"/>
</dbReference>